<gene>
    <name evidence="2" type="ORF">NC653_008357</name>
</gene>
<proteinExistence type="predicted"/>
<reference evidence="2" key="1">
    <citation type="journal article" date="2023" name="Mol. Ecol. Resour.">
        <title>Chromosome-level genome assembly of a triploid poplar Populus alba 'Berolinensis'.</title>
        <authorList>
            <person name="Chen S."/>
            <person name="Yu Y."/>
            <person name="Wang X."/>
            <person name="Wang S."/>
            <person name="Zhang T."/>
            <person name="Zhou Y."/>
            <person name="He R."/>
            <person name="Meng N."/>
            <person name="Wang Y."/>
            <person name="Liu W."/>
            <person name="Liu Z."/>
            <person name="Liu J."/>
            <person name="Guo Q."/>
            <person name="Huang H."/>
            <person name="Sederoff R.R."/>
            <person name="Wang G."/>
            <person name="Qu G."/>
            <person name="Chen S."/>
        </authorList>
    </citation>
    <scope>NUCLEOTIDE SEQUENCE</scope>
    <source>
        <strain evidence="2">SC-2020</strain>
    </source>
</reference>
<accession>A0AAD6R6J8</accession>
<sequence length="103" mass="12197">MKVIPWRRLAFVVSNIIWMQREVLMAAEQEEFPTQEDSASMESEASLRKQKVTRSETKWEKDFGYLSLGEITRLVQINFQSTRTEERFLKSCEVRKSFLDNSD</sequence>
<dbReference type="Proteomes" id="UP001164929">
    <property type="component" value="Chromosome 3"/>
</dbReference>
<organism evidence="2 3">
    <name type="scientific">Populus alba x Populus x berolinensis</name>
    <dbReference type="NCBI Taxonomy" id="444605"/>
    <lineage>
        <taxon>Eukaryota</taxon>
        <taxon>Viridiplantae</taxon>
        <taxon>Streptophyta</taxon>
        <taxon>Embryophyta</taxon>
        <taxon>Tracheophyta</taxon>
        <taxon>Spermatophyta</taxon>
        <taxon>Magnoliopsida</taxon>
        <taxon>eudicotyledons</taxon>
        <taxon>Gunneridae</taxon>
        <taxon>Pentapetalae</taxon>
        <taxon>rosids</taxon>
        <taxon>fabids</taxon>
        <taxon>Malpighiales</taxon>
        <taxon>Salicaceae</taxon>
        <taxon>Saliceae</taxon>
        <taxon>Populus</taxon>
    </lineage>
</organism>
<name>A0AAD6R6J8_9ROSI</name>
<evidence type="ECO:0000256" key="1">
    <source>
        <dbReference type="SAM" id="MobiDB-lite"/>
    </source>
</evidence>
<keyword evidence="3" id="KW-1185">Reference proteome</keyword>
<protein>
    <submittedName>
        <fullName evidence="2">Uncharacterized protein</fullName>
    </submittedName>
</protein>
<evidence type="ECO:0000313" key="3">
    <source>
        <dbReference type="Proteomes" id="UP001164929"/>
    </source>
</evidence>
<evidence type="ECO:0000313" key="2">
    <source>
        <dbReference type="EMBL" id="KAJ7003092.1"/>
    </source>
</evidence>
<feature type="region of interest" description="Disordered" evidence="1">
    <location>
        <begin position="32"/>
        <end position="55"/>
    </location>
</feature>
<dbReference type="EMBL" id="JAQIZT010000003">
    <property type="protein sequence ID" value="KAJ7003092.1"/>
    <property type="molecule type" value="Genomic_DNA"/>
</dbReference>
<comment type="caution">
    <text evidence="2">The sequence shown here is derived from an EMBL/GenBank/DDBJ whole genome shotgun (WGS) entry which is preliminary data.</text>
</comment>
<dbReference type="AlphaFoldDB" id="A0AAD6R6J8"/>